<dbReference type="PANTHER" id="PTHR38782">
    <property type="match status" value="1"/>
</dbReference>
<dbReference type="GO" id="GO:0030288">
    <property type="term" value="C:outer membrane-bounded periplasmic space"/>
    <property type="evidence" value="ECO:0007669"/>
    <property type="project" value="TreeGrafter"/>
</dbReference>
<organism evidence="2">
    <name type="scientific">marine metagenome</name>
    <dbReference type="NCBI Taxonomy" id="408172"/>
    <lineage>
        <taxon>unclassified sequences</taxon>
        <taxon>metagenomes</taxon>
        <taxon>ecological metagenomes</taxon>
    </lineage>
</organism>
<evidence type="ECO:0000313" key="2">
    <source>
        <dbReference type="EMBL" id="SVD90671.1"/>
    </source>
</evidence>
<dbReference type="Pfam" id="PF03888">
    <property type="entry name" value="MucB_RseB"/>
    <property type="match status" value="1"/>
</dbReference>
<dbReference type="InterPro" id="IPR033434">
    <property type="entry name" value="MucB/RseB_N"/>
</dbReference>
<dbReference type="GO" id="GO:0045152">
    <property type="term" value="F:antisigma factor binding"/>
    <property type="evidence" value="ECO:0007669"/>
    <property type="project" value="TreeGrafter"/>
</dbReference>
<dbReference type="PANTHER" id="PTHR38782:SF1">
    <property type="entry name" value="SIGMA-E FACTOR REGULATORY PROTEIN RSEB"/>
    <property type="match status" value="1"/>
</dbReference>
<dbReference type="EMBL" id="UINC01181132">
    <property type="protein sequence ID" value="SVD90671.1"/>
    <property type="molecule type" value="Genomic_DNA"/>
</dbReference>
<reference evidence="2" key="1">
    <citation type="submission" date="2018-05" db="EMBL/GenBank/DDBJ databases">
        <authorList>
            <person name="Lanie J.A."/>
            <person name="Ng W.-L."/>
            <person name="Kazmierczak K.M."/>
            <person name="Andrzejewski T.M."/>
            <person name="Davidsen T.M."/>
            <person name="Wayne K.J."/>
            <person name="Tettelin H."/>
            <person name="Glass J.I."/>
            <person name="Rusch D."/>
            <person name="Podicherti R."/>
            <person name="Tsui H.-C.T."/>
            <person name="Winkler M.E."/>
        </authorList>
    </citation>
    <scope>NUCLEOTIDE SEQUENCE</scope>
</reference>
<name>A0A382Z598_9ZZZZ</name>
<proteinExistence type="predicted"/>
<gene>
    <name evidence="2" type="ORF">METZ01_LOCUS443525</name>
</gene>
<accession>A0A382Z598</accession>
<dbReference type="CDD" id="cd16327">
    <property type="entry name" value="RseB"/>
    <property type="match status" value="1"/>
</dbReference>
<sequence length="202" mass="22772">MRKPESLTRLALISCILSGLLLSISSYAQQHGSAQDWLEKMISAKQHESYSGVFTFIRGKDFNTMRISHENRDGLVRENIYQLNGVTRNLLRKGDEIVCYHDATDPGELEHDLPLGPFSQSFSELLTSFPGGYRLALRGRGRVADRSAVQLSVQPRDNDRYGYRLWIDEASGLLLQSHLIGSGRIREIFQFSQVSIGEPISD</sequence>
<dbReference type="Gene3D" id="2.50.20.10">
    <property type="entry name" value="Lipoprotein localisation LolA/LolB/LppX"/>
    <property type="match status" value="1"/>
</dbReference>
<dbReference type="InterPro" id="IPR005588">
    <property type="entry name" value="MucB_RseB"/>
</dbReference>
<dbReference type="GO" id="GO:0032885">
    <property type="term" value="P:regulation of polysaccharide biosynthetic process"/>
    <property type="evidence" value="ECO:0007669"/>
    <property type="project" value="TreeGrafter"/>
</dbReference>
<dbReference type="AlphaFoldDB" id="A0A382Z598"/>
<protein>
    <recommendedName>
        <fullName evidence="1">MucB/RseB N-terminal domain-containing protein</fullName>
    </recommendedName>
</protein>
<feature type="non-terminal residue" evidence="2">
    <location>
        <position position="202"/>
    </location>
</feature>
<evidence type="ECO:0000259" key="1">
    <source>
        <dbReference type="Pfam" id="PF03888"/>
    </source>
</evidence>
<feature type="domain" description="MucB/RseB N-terminal" evidence="1">
    <location>
        <begin position="33"/>
        <end position="201"/>
    </location>
</feature>
<feature type="non-terminal residue" evidence="2">
    <location>
        <position position="1"/>
    </location>
</feature>